<dbReference type="AlphaFoldDB" id="A0A0F9UWN3"/>
<evidence type="ECO:0000313" key="1">
    <source>
        <dbReference type="EMBL" id="KKN96169.1"/>
    </source>
</evidence>
<organism evidence="1">
    <name type="scientific">marine sediment metagenome</name>
    <dbReference type="NCBI Taxonomy" id="412755"/>
    <lineage>
        <taxon>unclassified sequences</taxon>
        <taxon>metagenomes</taxon>
        <taxon>ecological metagenomes</taxon>
    </lineage>
</organism>
<name>A0A0F9UWN3_9ZZZZ</name>
<comment type="caution">
    <text evidence="1">The sequence shown here is derived from an EMBL/GenBank/DDBJ whole genome shotgun (WGS) entry which is preliminary data.</text>
</comment>
<gene>
    <name evidence="1" type="ORF">LCGC14_0170990</name>
</gene>
<proteinExistence type="predicted"/>
<sequence length="73" mass="7847">MNVKGVEITEQQLAAMLQAMGERFRAADVMAAAEAAGVQKGEVAMRAADRLLQKQRKAGKIKIIASGPYWSSV</sequence>
<accession>A0A0F9UWN3</accession>
<reference evidence="1" key="1">
    <citation type="journal article" date="2015" name="Nature">
        <title>Complex archaea that bridge the gap between prokaryotes and eukaryotes.</title>
        <authorList>
            <person name="Spang A."/>
            <person name="Saw J.H."/>
            <person name="Jorgensen S.L."/>
            <person name="Zaremba-Niedzwiedzka K."/>
            <person name="Martijn J."/>
            <person name="Lind A.E."/>
            <person name="van Eijk R."/>
            <person name="Schleper C."/>
            <person name="Guy L."/>
            <person name="Ettema T.J."/>
        </authorList>
    </citation>
    <scope>NUCLEOTIDE SEQUENCE</scope>
</reference>
<protein>
    <submittedName>
        <fullName evidence="1">Uncharacterized protein</fullName>
    </submittedName>
</protein>
<dbReference type="EMBL" id="LAZR01000066">
    <property type="protein sequence ID" value="KKN96169.1"/>
    <property type="molecule type" value="Genomic_DNA"/>
</dbReference>